<dbReference type="PRINTS" id="PR01036">
    <property type="entry name" value="TCRTETB"/>
</dbReference>
<evidence type="ECO:0000256" key="3">
    <source>
        <dbReference type="ARBA" id="ARBA00022989"/>
    </source>
</evidence>
<comment type="subcellular location">
    <subcellularLocation>
        <location evidence="1">Cell membrane</location>
        <topology evidence="1">Multi-pass membrane protein</topology>
    </subcellularLocation>
</comment>
<feature type="transmembrane region" description="Helical" evidence="5">
    <location>
        <begin position="356"/>
        <end position="378"/>
    </location>
</feature>
<feature type="transmembrane region" description="Helical" evidence="5">
    <location>
        <begin position="268"/>
        <end position="286"/>
    </location>
</feature>
<dbReference type="PANTHER" id="PTHR42718">
    <property type="entry name" value="MAJOR FACILITATOR SUPERFAMILY MULTIDRUG TRANSPORTER MFSC"/>
    <property type="match status" value="1"/>
</dbReference>
<dbReference type="PANTHER" id="PTHR42718:SF39">
    <property type="entry name" value="ACTINORHODIN TRANSPORTER-RELATED"/>
    <property type="match status" value="1"/>
</dbReference>
<dbReference type="InterPro" id="IPR020846">
    <property type="entry name" value="MFS_dom"/>
</dbReference>
<dbReference type="SUPFAM" id="SSF103473">
    <property type="entry name" value="MFS general substrate transporter"/>
    <property type="match status" value="1"/>
</dbReference>
<feature type="transmembrane region" description="Helical" evidence="5">
    <location>
        <begin position="390"/>
        <end position="410"/>
    </location>
</feature>
<accession>A0A852X2N2</accession>
<feature type="transmembrane region" description="Helical" evidence="5">
    <location>
        <begin position="168"/>
        <end position="189"/>
    </location>
</feature>
<evidence type="ECO:0000259" key="6">
    <source>
        <dbReference type="PROSITE" id="PS50850"/>
    </source>
</evidence>
<evidence type="ECO:0000256" key="2">
    <source>
        <dbReference type="ARBA" id="ARBA00022692"/>
    </source>
</evidence>
<keyword evidence="3 5" id="KW-1133">Transmembrane helix</keyword>
<proteinExistence type="predicted"/>
<feature type="transmembrane region" description="Helical" evidence="5">
    <location>
        <begin position="140"/>
        <end position="162"/>
    </location>
</feature>
<keyword evidence="4 5" id="KW-0472">Membrane</keyword>
<dbReference type="InterPro" id="IPR011701">
    <property type="entry name" value="MFS"/>
</dbReference>
<dbReference type="InterPro" id="IPR036259">
    <property type="entry name" value="MFS_trans_sf"/>
</dbReference>
<comment type="caution">
    <text evidence="7">The sequence shown here is derived from an EMBL/GenBank/DDBJ whole genome shotgun (WGS) entry which is preliminary data.</text>
</comment>
<evidence type="ECO:0000256" key="5">
    <source>
        <dbReference type="SAM" id="Phobius"/>
    </source>
</evidence>
<name>A0A852X2N2_9MICO</name>
<gene>
    <name evidence="7" type="ORF">BJY28_001608</name>
</gene>
<dbReference type="EMBL" id="JACBZX010000001">
    <property type="protein sequence ID" value="NYG37139.1"/>
    <property type="molecule type" value="Genomic_DNA"/>
</dbReference>
<keyword evidence="8" id="KW-1185">Reference proteome</keyword>
<reference evidence="7 8" key="1">
    <citation type="submission" date="2020-07" db="EMBL/GenBank/DDBJ databases">
        <title>Sequencing the genomes of 1000 actinobacteria strains.</title>
        <authorList>
            <person name="Klenk H.-P."/>
        </authorList>
    </citation>
    <scope>NUCLEOTIDE SEQUENCE [LARGE SCALE GENOMIC DNA]</scope>
    <source>
        <strain evidence="7 8">DSM 24723</strain>
    </source>
</reference>
<feature type="transmembrane region" description="Helical" evidence="5">
    <location>
        <begin position="416"/>
        <end position="437"/>
    </location>
</feature>
<evidence type="ECO:0000256" key="1">
    <source>
        <dbReference type="ARBA" id="ARBA00004651"/>
    </source>
</evidence>
<evidence type="ECO:0000256" key="4">
    <source>
        <dbReference type="ARBA" id="ARBA00023136"/>
    </source>
</evidence>
<feature type="transmembrane region" description="Helical" evidence="5">
    <location>
        <begin position="227"/>
        <end position="244"/>
    </location>
</feature>
<feature type="transmembrane region" description="Helical" evidence="5">
    <location>
        <begin position="201"/>
        <end position="221"/>
    </location>
</feature>
<dbReference type="PROSITE" id="PS50850">
    <property type="entry name" value="MFS"/>
    <property type="match status" value="1"/>
</dbReference>
<evidence type="ECO:0000313" key="8">
    <source>
        <dbReference type="Proteomes" id="UP000592181"/>
    </source>
</evidence>
<dbReference type="GO" id="GO:0022857">
    <property type="term" value="F:transmembrane transporter activity"/>
    <property type="evidence" value="ECO:0007669"/>
    <property type="project" value="InterPro"/>
</dbReference>
<dbReference type="RefSeq" id="WP_343037020.1">
    <property type="nucleotide sequence ID" value="NZ_JACBZX010000001.1"/>
</dbReference>
<organism evidence="7 8">
    <name type="scientific">Janibacter alkaliphilus</name>
    <dbReference type="NCBI Taxonomy" id="1069963"/>
    <lineage>
        <taxon>Bacteria</taxon>
        <taxon>Bacillati</taxon>
        <taxon>Actinomycetota</taxon>
        <taxon>Actinomycetes</taxon>
        <taxon>Micrococcales</taxon>
        <taxon>Intrasporangiaceae</taxon>
        <taxon>Janibacter</taxon>
    </lineage>
</organism>
<keyword evidence="2 5" id="KW-0812">Transmembrane</keyword>
<feature type="domain" description="Major facilitator superfamily (MFS) profile" evidence="6">
    <location>
        <begin position="16"/>
        <end position="444"/>
    </location>
</feature>
<dbReference type="Gene3D" id="1.20.1720.10">
    <property type="entry name" value="Multidrug resistance protein D"/>
    <property type="match status" value="1"/>
</dbReference>
<feature type="transmembrane region" description="Helical" evidence="5">
    <location>
        <begin position="106"/>
        <end position="128"/>
    </location>
</feature>
<dbReference type="AlphaFoldDB" id="A0A852X2N2"/>
<feature type="transmembrane region" description="Helical" evidence="5">
    <location>
        <begin position="52"/>
        <end position="71"/>
    </location>
</feature>
<feature type="transmembrane region" description="Helical" evidence="5">
    <location>
        <begin position="292"/>
        <end position="313"/>
    </location>
</feature>
<dbReference type="GO" id="GO:0005886">
    <property type="term" value="C:plasma membrane"/>
    <property type="evidence" value="ECO:0007669"/>
    <property type="project" value="UniProtKB-SubCell"/>
</dbReference>
<feature type="transmembrane region" description="Helical" evidence="5">
    <location>
        <begin position="83"/>
        <end position="100"/>
    </location>
</feature>
<evidence type="ECO:0000313" key="7">
    <source>
        <dbReference type="EMBL" id="NYG37139.1"/>
    </source>
</evidence>
<dbReference type="Proteomes" id="UP000592181">
    <property type="component" value="Unassembled WGS sequence"/>
</dbReference>
<sequence>MSAPTDPPPAAPGQGVAAALAALFGVTGLGSAAVAVSLPVLADSLDATPGRAALVVSAYALSLAVGSAVMGRLGDIYGIRRPLVTGLVVMVVAASVGATVDSLPALIAARVVQGLGASAIPALTLAAVHSRFAGAGRDRAMATYSGVGATVNALGPVIGAMIVGPLGWRPVVAIPVASLLVLPVVWSALPSTPEPDARLDLPGAALVGIAASGAILALQFATLGPTIAVAGLVALLIAAPWAVARSRWRPEGIITAAMVTHPTARRSLFTAVSLSSAWFGMLVAIPTRLADAGWSGVQIGLILVPSAVLGLVASRITSPMLARFGLVRSQLVALTGSTLALCLAAVGAAAVSAPPLVLATLTLMLSFGLGQPAMSGLIADAVPARTRGGALGLMTLFFLAGGSLGAAVVGGLTSQIGTTGSLLVLAIIPALGALSFVGPSRRALTAPTG</sequence>
<dbReference type="Pfam" id="PF07690">
    <property type="entry name" value="MFS_1"/>
    <property type="match status" value="1"/>
</dbReference>
<feature type="transmembrane region" description="Helical" evidence="5">
    <location>
        <begin position="325"/>
        <end position="350"/>
    </location>
</feature>
<dbReference type="Gene3D" id="1.20.1250.20">
    <property type="entry name" value="MFS general substrate transporter like domains"/>
    <property type="match status" value="1"/>
</dbReference>
<protein>
    <submittedName>
        <fullName evidence="7">MFS family permease</fullName>
    </submittedName>
</protein>